<feature type="non-terminal residue" evidence="2">
    <location>
        <position position="1"/>
    </location>
</feature>
<evidence type="ECO:0000256" key="1">
    <source>
        <dbReference type="SAM" id="MobiDB-lite"/>
    </source>
</evidence>
<protein>
    <submittedName>
        <fullName evidence="2">Uncharacterized protein</fullName>
    </submittedName>
</protein>
<sequence length="312" mass="32631">DGGGGPRQGALRCGPRPAAPQLPRGVARRPGVRGEGRPRRLPGPRGPPGRAAGAPEGRGGPRGVGGVWRALGKGKRGLKEQRGEVEEHYRSFEAATSALKEHGGVLAPNLRHSISALLWNLGWHAANAVGGMLDEAPDEEEEEESGEEGEGDGDDAAGEEDEEDEDDLDKRFGDDYPGSSDDHVDDLRSALNAFRECFWDAKPWRGVSLSLASLDEAGACAELEAIGAVPGLFGEPGLNAVRLVVGGRSGERDALGAVARSALLRARQLSLQVVLELPAVPGKEHEAWLREAAASAAEAGCVRGVALPRLAA</sequence>
<dbReference type="EMBL" id="CAUYUJ010018652">
    <property type="protein sequence ID" value="CAK0885310.1"/>
    <property type="molecule type" value="Genomic_DNA"/>
</dbReference>
<feature type="compositionally biased region" description="Gly residues" evidence="1">
    <location>
        <begin position="56"/>
        <end position="66"/>
    </location>
</feature>
<accession>A0ABN9WFU7</accession>
<feature type="compositionally biased region" description="Acidic residues" evidence="1">
    <location>
        <begin position="136"/>
        <end position="167"/>
    </location>
</feature>
<feature type="compositionally biased region" description="Basic and acidic residues" evidence="1">
    <location>
        <begin position="168"/>
        <end position="183"/>
    </location>
</feature>
<comment type="caution">
    <text evidence="2">The sequence shown here is derived from an EMBL/GenBank/DDBJ whole genome shotgun (WGS) entry which is preliminary data.</text>
</comment>
<organism evidence="2 3">
    <name type="scientific">Prorocentrum cordatum</name>
    <dbReference type="NCBI Taxonomy" id="2364126"/>
    <lineage>
        <taxon>Eukaryota</taxon>
        <taxon>Sar</taxon>
        <taxon>Alveolata</taxon>
        <taxon>Dinophyceae</taxon>
        <taxon>Prorocentrales</taxon>
        <taxon>Prorocentraceae</taxon>
        <taxon>Prorocentrum</taxon>
    </lineage>
</organism>
<feature type="region of interest" description="Disordered" evidence="1">
    <location>
        <begin position="1"/>
        <end position="84"/>
    </location>
</feature>
<evidence type="ECO:0000313" key="3">
    <source>
        <dbReference type="Proteomes" id="UP001189429"/>
    </source>
</evidence>
<reference evidence="2" key="1">
    <citation type="submission" date="2023-10" db="EMBL/GenBank/DDBJ databases">
        <authorList>
            <person name="Chen Y."/>
            <person name="Shah S."/>
            <person name="Dougan E. K."/>
            <person name="Thang M."/>
            <person name="Chan C."/>
        </authorList>
    </citation>
    <scope>NUCLEOTIDE SEQUENCE [LARGE SCALE GENOMIC DNA]</scope>
</reference>
<proteinExistence type="predicted"/>
<dbReference type="Proteomes" id="UP001189429">
    <property type="component" value="Unassembled WGS sequence"/>
</dbReference>
<feature type="non-terminal residue" evidence="2">
    <location>
        <position position="312"/>
    </location>
</feature>
<keyword evidence="3" id="KW-1185">Reference proteome</keyword>
<name>A0ABN9WFU7_9DINO</name>
<gene>
    <name evidence="2" type="ORF">PCOR1329_LOCUS66958</name>
</gene>
<evidence type="ECO:0000313" key="2">
    <source>
        <dbReference type="EMBL" id="CAK0885310.1"/>
    </source>
</evidence>
<feature type="region of interest" description="Disordered" evidence="1">
    <location>
        <begin position="136"/>
        <end position="183"/>
    </location>
</feature>